<dbReference type="Gene3D" id="1.10.3500.10">
    <property type="entry name" value="Tex N-terminal region-like"/>
    <property type="match status" value="1"/>
</dbReference>
<dbReference type="InterPro" id="IPR003583">
    <property type="entry name" value="Hlx-hairpin-Hlx_DNA-bd_motif"/>
</dbReference>
<dbReference type="InterPro" id="IPR032639">
    <property type="entry name" value="Tex_YqgF"/>
</dbReference>
<dbReference type="EMBL" id="GBYB01007255">
    <property type="protein sequence ID" value="JAG77022.1"/>
    <property type="molecule type" value="Transcribed_RNA"/>
</dbReference>
<dbReference type="SUPFAM" id="SSF158832">
    <property type="entry name" value="Tex N-terminal region-like"/>
    <property type="match status" value="1"/>
</dbReference>
<dbReference type="InterPro" id="IPR012337">
    <property type="entry name" value="RNaseH-like_sf"/>
</dbReference>
<dbReference type="PANTHER" id="PTHR10724:SF10">
    <property type="entry name" value="S1 RNA-BINDING DOMAIN-CONTAINING PROTEIN 1"/>
    <property type="match status" value="1"/>
</dbReference>
<dbReference type="Pfam" id="PF22706">
    <property type="entry name" value="Tex_central_region"/>
    <property type="match status" value="1"/>
</dbReference>
<dbReference type="Pfam" id="PF12836">
    <property type="entry name" value="HHH_3"/>
    <property type="match status" value="1"/>
</dbReference>
<organism evidence="5">
    <name type="scientific">Fopius arisanus</name>
    <dbReference type="NCBI Taxonomy" id="64838"/>
    <lineage>
        <taxon>Eukaryota</taxon>
        <taxon>Metazoa</taxon>
        <taxon>Ecdysozoa</taxon>
        <taxon>Arthropoda</taxon>
        <taxon>Hexapoda</taxon>
        <taxon>Insecta</taxon>
        <taxon>Pterygota</taxon>
        <taxon>Neoptera</taxon>
        <taxon>Endopterygota</taxon>
        <taxon>Hymenoptera</taxon>
        <taxon>Apocrita</taxon>
        <taxon>Ichneumonoidea</taxon>
        <taxon>Braconidae</taxon>
        <taxon>Opiinae</taxon>
        <taxon>Fopius</taxon>
    </lineage>
</organism>
<dbReference type="SUPFAM" id="SSF47781">
    <property type="entry name" value="RuvA domain 2-like"/>
    <property type="match status" value="2"/>
</dbReference>
<dbReference type="SUPFAM" id="SSF53098">
    <property type="entry name" value="Ribonuclease H-like"/>
    <property type="match status" value="1"/>
</dbReference>
<dbReference type="Pfam" id="PF00575">
    <property type="entry name" value="S1"/>
    <property type="match status" value="1"/>
</dbReference>
<accession>A0A0C9RFY8</accession>
<gene>
    <name evidence="5" type="primary">SRBD1_0</name>
    <name evidence="5" type="ORF">g.60953</name>
</gene>
<dbReference type="Gene3D" id="2.40.50.140">
    <property type="entry name" value="Nucleic acid-binding proteins"/>
    <property type="match status" value="1"/>
</dbReference>
<protein>
    <submittedName>
        <fullName evidence="5">SRBD1_0 protein</fullName>
    </submittedName>
</protein>
<dbReference type="Pfam" id="PF09371">
    <property type="entry name" value="Tex_N"/>
    <property type="match status" value="1"/>
</dbReference>
<dbReference type="Gene3D" id="1.10.150.310">
    <property type="entry name" value="Tex RuvX-like domain-like"/>
    <property type="match status" value="1"/>
</dbReference>
<feature type="domain" description="S1 motif" evidence="4">
    <location>
        <begin position="930"/>
        <end position="992"/>
    </location>
</feature>
<dbReference type="InterPro" id="IPR050437">
    <property type="entry name" value="Ribos_protein_bS1-like"/>
</dbReference>
<dbReference type="GO" id="GO:0003729">
    <property type="term" value="F:mRNA binding"/>
    <property type="evidence" value="ECO:0007669"/>
    <property type="project" value="TreeGrafter"/>
</dbReference>
<dbReference type="InterPro" id="IPR003029">
    <property type="entry name" value="S1_domain"/>
</dbReference>
<dbReference type="Pfam" id="PF17674">
    <property type="entry name" value="HHH_9"/>
    <property type="match status" value="1"/>
</dbReference>
<name>A0A0C9RFY8_9HYME</name>
<keyword evidence="2" id="KW-0234">DNA repair</keyword>
<dbReference type="PANTHER" id="PTHR10724">
    <property type="entry name" value="30S RIBOSOMAL PROTEIN S1"/>
    <property type="match status" value="1"/>
</dbReference>
<dbReference type="InterPro" id="IPR018974">
    <property type="entry name" value="Tex-like_N"/>
</dbReference>
<dbReference type="InterPro" id="IPR010994">
    <property type="entry name" value="RuvA_2-like"/>
</dbReference>
<dbReference type="InterPro" id="IPR012340">
    <property type="entry name" value="NA-bd_OB-fold"/>
</dbReference>
<dbReference type="GO" id="GO:0006281">
    <property type="term" value="P:DNA repair"/>
    <property type="evidence" value="ECO:0007669"/>
    <property type="project" value="UniProtKB-KW"/>
</dbReference>
<evidence type="ECO:0000256" key="1">
    <source>
        <dbReference type="ARBA" id="ARBA00022763"/>
    </source>
</evidence>
<dbReference type="GO" id="GO:0003735">
    <property type="term" value="F:structural constituent of ribosome"/>
    <property type="evidence" value="ECO:0007669"/>
    <property type="project" value="TreeGrafter"/>
</dbReference>
<dbReference type="Gene3D" id="1.10.10.650">
    <property type="entry name" value="RuvA domain 2-like"/>
    <property type="match status" value="1"/>
</dbReference>
<dbReference type="CDD" id="cd05685">
    <property type="entry name" value="S1_Tex"/>
    <property type="match status" value="1"/>
</dbReference>
<dbReference type="GO" id="GO:0006412">
    <property type="term" value="P:translation"/>
    <property type="evidence" value="ECO:0007669"/>
    <property type="project" value="TreeGrafter"/>
</dbReference>
<dbReference type="SUPFAM" id="SSF50249">
    <property type="entry name" value="Nucleic acid-binding proteins"/>
    <property type="match status" value="1"/>
</dbReference>
<proteinExistence type="predicted"/>
<sequence length="995" mass="111377">MQYVRRSQLWKHGIIIVLHGQLQVEGLKNHMCIQNLKPSDKVSCIFFLCQRHSVNHCPLAALLITTSCFHQLFQLISHEYALFHPCIPASLAGKMTNRRTNKTIIISDSDEEYNPAPKKKVVTKKKPKVLKISDSEGESKKVKPRASKKARETTGKPLSDEIKVSSSETVKKSRKRKSEESIEMGGLFSQTTKSSESKRVRTQEFLAGPQVYPRSVYPTLGRPQEQPIVERRLISPTRSQPSFHEPSKKYTSCEWTDVDYIEVQHGISRSLAQILVQFFAADNTVPFIARYRKAATGGLEADELRLIKESFDRVKLIQHKADVVIKAIEKVNKWTPEIHRTVKSIRSLNELEHIHSLYKTTKKSLAERARDLGLEPTAILVLRGGAIPHLASFINISKEGLQNEEQIKEGIVCIIADIINKDKRVFDKINDLRSEISIQIQTKKTKTSDEADAKADDKAIKYDMYYDWNSSEKNIKPHQTLAINRAESQKIITVKLIIPDYFEVSMRKFVLDLYGFALRASALHAQLINEAFNHACKKSMKPSVARRVRSEMNEKAEEASMEVFATNVKQLLLASPVRGKVVLGIDPGFAHGCKLAVVSQQGDVLETATIYPHRKDGRGRQEAIAKLSSLVRKHRCDVIALGNATACRETEIFLSDIVKSGVFAPLDVTYTIVDEAGASIYSCGAEAKAEFPKLDCNVISAISIARRLQDPLAELVKIEPKHLGVGMYQHDLPEKQLMTKLNEVVMEAASFVGVDVNTASQCLLRRVAGLSETKAANIIEWRRENGPFVNRNQLMKVKGIGAKTFEQCAGFIRIQPETSVSKMSGGSNLIGFNYLDQTWIHPESYSVSNSLINDCGLDAKNIGSRPFIIAIKNYALRGYEFLTKKLKTDDTTLEIIIKGLTMARDEDIRSQNNAPLFRKSLRSIDDLVIGSLLSGKVRNVTHFGAFVDVGVGKDGLIHVSQLKGETLKIGQRVDVKVQNIVKERGRIGLILITSY</sequence>
<dbReference type="InterPro" id="IPR041692">
    <property type="entry name" value="HHH_9"/>
</dbReference>
<dbReference type="GO" id="GO:0003677">
    <property type="term" value="F:DNA binding"/>
    <property type="evidence" value="ECO:0007669"/>
    <property type="project" value="InterPro"/>
</dbReference>
<dbReference type="Gene3D" id="3.30.420.140">
    <property type="entry name" value="YqgF/RNase H-like domain"/>
    <property type="match status" value="1"/>
</dbReference>
<keyword evidence="1" id="KW-0227">DNA damage</keyword>
<dbReference type="AlphaFoldDB" id="A0A0C9RFY8"/>
<dbReference type="FunFam" id="3.30.420.140:FF:000001">
    <property type="entry name" value="RNA-binding transcriptional accessory protein"/>
    <property type="match status" value="1"/>
</dbReference>
<dbReference type="SMART" id="SM00278">
    <property type="entry name" value="HhH1"/>
    <property type="match status" value="2"/>
</dbReference>
<evidence type="ECO:0000259" key="4">
    <source>
        <dbReference type="PROSITE" id="PS50126"/>
    </source>
</evidence>
<feature type="compositionally biased region" description="Basic and acidic residues" evidence="3">
    <location>
        <begin position="149"/>
        <end position="163"/>
    </location>
</feature>
<feature type="region of interest" description="Disordered" evidence="3">
    <location>
        <begin position="132"/>
        <end position="198"/>
    </location>
</feature>
<dbReference type="InterPro" id="IPR023323">
    <property type="entry name" value="Tex-like_dom_sf"/>
</dbReference>
<evidence type="ECO:0000256" key="2">
    <source>
        <dbReference type="ARBA" id="ARBA00023204"/>
    </source>
</evidence>
<dbReference type="Pfam" id="PF16921">
    <property type="entry name" value="Tex_YqgF"/>
    <property type="match status" value="1"/>
</dbReference>
<dbReference type="InterPro" id="IPR006641">
    <property type="entry name" value="YqgF/RNaseH-like_dom"/>
</dbReference>
<evidence type="ECO:0000256" key="3">
    <source>
        <dbReference type="SAM" id="MobiDB-lite"/>
    </source>
</evidence>
<dbReference type="PROSITE" id="PS50126">
    <property type="entry name" value="S1"/>
    <property type="match status" value="1"/>
</dbReference>
<evidence type="ECO:0000313" key="5">
    <source>
        <dbReference type="EMBL" id="JAG77022.1"/>
    </source>
</evidence>
<dbReference type="InterPro" id="IPR055179">
    <property type="entry name" value="Tex-like_central_region"/>
</dbReference>
<feature type="compositionally biased region" description="Basic and acidic residues" evidence="3">
    <location>
        <begin position="132"/>
        <end position="141"/>
    </location>
</feature>
<dbReference type="InterPro" id="IPR044146">
    <property type="entry name" value="S1_Tex"/>
</dbReference>
<dbReference type="InterPro" id="IPR023319">
    <property type="entry name" value="Tex-like_HTH_dom_sf"/>
</dbReference>
<dbReference type="SMART" id="SM00316">
    <property type="entry name" value="S1"/>
    <property type="match status" value="1"/>
</dbReference>
<reference evidence="5" key="1">
    <citation type="submission" date="2015-01" db="EMBL/GenBank/DDBJ databases">
        <title>Transcriptome Assembly of Fopius arisanus.</title>
        <authorList>
            <person name="Geib S."/>
        </authorList>
    </citation>
    <scope>NUCLEOTIDE SEQUENCE</scope>
</reference>
<dbReference type="InterPro" id="IPR037027">
    <property type="entry name" value="YqgF/RNaseH-like_dom_sf"/>
</dbReference>
<dbReference type="SMART" id="SM00732">
    <property type="entry name" value="YqgFc"/>
    <property type="match status" value="1"/>
</dbReference>